<protein>
    <submittedName>
        <fullName evidence="1">D-amino-acid oxidase</fullName>
    </submittedName>
</protein>
<gene>
    <name evidence="1" type="ORF">CLIB1444_06S04918</name>
</gene>
<dbReference type="EMBL" id="CALSDN010000006">
    <property type="protein sequence ID" value="CAH6721558.1"/>
    <property type="molecule type" value="Genomic_DNA"/>
</dbReference>
<name>A0ACA9YA93_9ASCO</name>
<dbReference type="Proteomes" id="UP001152531">
    <property type="component" value="Unassembled WGS sequence"/>
</dbReference>
<evidence type="ECO:0000313" key="1">
    <source>
        <dbReference type="EMBL" id="CAH6721558.1"/>
    </source>
</evidence>
<proteinExistence type="predicted"/>
<evidence type="ECO:0000313" key="2">
    <source>
        <dbReference type="Proteomes" id="UP001152531"/>
    </source>
</evidence>
<organism evidence="1 2">
    <name type="scientific">[Candida] jaroonii</name>
    <dbReference type="NCBI Taxonomy" id="467808"/>
    <lineage>
        <taxon>Eukaryota</taxon>
        <taxon>Fungi</taxon>
        <taxon>Dikarya</taxon>
        <taxon>Ascomycota</taxon>
        <taxon>Saccharomycotina</taxon>
        <taxon>Pichiomycetes</taxon>
        <taxon>Debaryomycetaceae</taxon>
        <taxon>Yamadazyma</taxon>
    </lineage>
</organism>
<reference evidence="1" key="1">
    <citation type="submission" date="2022-06" db="EMBL/GenBank/DDBJ databases">
        <authorList>
            <person name="Legras J.-L."/>
            <person name="Devillers H."/>
            <person name="Grondin C."/>
        </authorList>
    </citation>
    <scope>NUCLEOTIDE SEQUENCE</scope>
    <source>
        <strain evidence="1">CLIB 1444</strain>
    </source>
</reference>
<keyword evidence="2" id="KW-1185">Reference proteome</keyword>
<sequence>MSKPVIVVGAGVVGLSCALVLSEKGYKVTVIARNLPTDALTAEYTSPWAGAHFRPQPSRSESDKKEMEMTRITQKYFQKLAVDEPYSSIKFVEGIEYFENPDSLIKDLGYGYTEDIEDFKVLDQKDLPEGSVFGTSYKAWTLNSPHYLRYLYNKLSFRYGVNFVRQSFDSLKDIFENYPKSTIINASGRGLQYDGGYDPQGFLIRGQTLLVRAPANCPYLEKTITHQSKDGLWTFVIGRPLDGGVILGGTKQVDISQTTPREEDTQALIARGKKLYPELFIDGELDIRNINVGFRPARKGGVRVEMEKKPEGNIIHAYGCGGMGYELSYGMAQKVFELFQTIPTTPKL</sequence>
<accession>A0ACA9YA93</accession>
<comment type="caution">
    <text evidence="1">The sequence shown here is derived from an EMBL/GenBank/DDBJ whole genome shotgun (WGS) entry which is preliminary data.</text>
</comment>